<comment type="subcellular location">
    <subcellularLocation>
        <location evidence="1">Cell membrane</location>
        <topology evidence="1">Multi-pass membrane protein</topology>
    </subcellularLocation>
</comment>
<evidence type="ECO:0000256" key="4">
    <source>
        <dbReference type="ARBA" id="ARBA00022989"/>
    </source>
</evidence>
<dbReference type="InterPro" id="IPR000849">
    <property type="entry name" value="Sugar_P_transporter"/>
</dbReference>
<feature type="transmembrane region" description="Helical" evidence="6">
    <location>
        <begin position="320"/>
        <end position="338"/>
    </location>
</feature>
<evidence type="ECO:0000256" key="5">
    <source>
        <dbReference type="ARBA" id="ARBA00023136"/>
    </source>
</evidence>
<dbReference type="InterPro" id="IPR036259">
    <property type="entry name" value="MFS_trans_sf"/>
</dbReference>
<dbReference type="PANTHER" id="PTHR43826:SF3">
    <property type="entry name" value="GLUCOSE-6-PHOSPHATE EXCHANGER SLC37A4"/>
    <property type="match status" value="1"/>
</dbReference>
<dbReference type="InterPro" id="IPR020846">
    <property type="entry name" value="MFS_dom"/>
</dbReference>
<comment type="caution">
    <text evidence="8">The sequence shown here is derived from an EMBL/GenBank/DDBJ whole genome shotgun (WGS) entry which is preliminary data.</text>
</comment>
<evidence type="ECO:0000256" key="3">
    <source>
        <dbReference type="ARBA" id="ARBA00022692"/>
    </source>
</evidence>
<proteinExistence type="predicted"/>
<name>A0ABS5QY42_9LACO</name>
<feature type="transmembrane region" description="Helical" evidence="6">
    <location>
        <begin position="375"/>
        <end position="403"/>
    </location>
</feature>
<dbReference type="PIRSF" id="PIRSF002808">
    <property type="entry name" value="Hexose_phosphate_transp"/>
    <property type="match status" value="1"/>
</dbReference>
<feature type="transmembrane region" description="Helical" evidence="6">
    <location>
        <begin position="292"/>
        <end position="311"/>
    </location>
</feature>
<dbReference type="PANTHER" id="PTHR43826">
    <property type="entry name" value="GLUCOSE-6-PHOSPHATE EXCHANGER SLC37A4"/>
    <property type="match status" value="1"/>
</dbReference>
<feature type="transmembrane region" description="Helical" evidence="6">
    <location>
        <begin position="415"/>
        <end position="432"/>
    </location>
</feature>
<feature type="transmembrane region" description="Helical" evidence="6">
    <location>
        <begin position="93"/>
        <end position="109"/>
    </location>
</feature>
<keyword evidence="9" id="KW-1185">Reference proteome</keyword>
<evidence type="ECO:0000256" key="6">
    <source>
        <dbReference type="SAM" id="Phobius"/>
    </source>
</evidence>
<feature type="domain" description="Major facilitator superfamily (MFS) profile" evidence="7">
    <location>
        <begin position="28"/>
        <end position="437"/>
    </location>
</feature>
<dbReference type="RefSeq" id="WP_213808402.1">
    <property type="nucleotide sequence ID" value="NZ_JAAMFK010000001.1"/>
</dbReference>
<feature type="transmembrane region" description="Helical" evidence="6">
    <location>
        <begin position="153"/>
        <end position="171"/>
    </location>
</feature>
<keyword evidence="5 6" id="KW-0472">Membrane</keyword>
<dbReference type="EMBL" id="JAAMFK010000001">
    <property type="protein sequence ID" value="MBS9338118.1"/>
    <property type="molecule type" value="Genomic_DNA"/>
</dbReference>
<reference evidence="8 9" key="1">
    <citation type="submission" date="2020-02" db="EMBL/GenBank/DDBJ databases">
        <title>Fructobacillus sp. isolated from paper mulberry of Taiwan.</title>
        <authorList>
            <person name="Lin S.-T."/>
        </authorList>
    </citation>
    <scope>NUCLEOTIDE SEQUENCE [LARGE SCALE GENOMIC DNA]</scope>
    <source>
        <strain evidence="8 9">M2-14</strain>
    </source>
</reference>
<feature type="transmembrane region" description="Helical" evidence="6">
    <location>
        <begin position="177"/>
        <end position="203"/>
    </location>
</feature>
<evidence type="ECO:0000313" key="8">
    <source>
        <dbReference type="EMBL" id="MBS9338118.1"/>
    </source>
</evidence>
<dbReference type="SUPFAM" id="SSF103473">
    <property type="entry name" value="MFS general substrate transporter"/>
    <property type="match status" value="1"/>
</dbReference>
<feature type="transmembrane region" description="Helical" evidence="6">
    <location>
        <begin position="254"/>
        <end position="272"/>
    </location>
</feature>
<dbReference type="Pfam" id="PF07690">
    <property type="entry name" value="MFS_1"/>
    <property type="match status" value="1"/>
</dbReference>
<keyword evidence="4 6" id="KW-1133">Transmembrane helix</keyword>
<feature type="transmembrane region" description="Helical" evidence="6">
    <location>
        <begin position="115"/>
        <end position="133"/>
    </location>
</feature>
<evidence type="ECO:0000259" key="7">
    <source>
        <dbReference type="PROSITE" id="PS50850"/>
    </source>
</evidence>
<accession>A0ABS5QY42</accession>
<feature type="transmembrane region" description="Helical" evidence="6">
    <location>
        <begin position="344"/>
        <end position="368"/>
    </location>
</feature>
<feature type="transmembrane region" description="Helical" evidence="6">
    <location>
        <begin position="26"/>
        <end position="46"/>
    </location>
</feature>
<evidence type="ECO:0000256" key="1">
    <source>
        <dbReference type="ARBA" id="ARBA00004651"/>
    </source>
</evidence>
<organism evidence="8 9">
    <name type="scientific">Fructobacillus broussonetiae</name>
    <dbReference type="NCBI Taxonomy" id="2713173"/>
    <lineage>
        <taxon>Bacteria</taxon>
        <taxon>Bacillati</taxon>
        <taxon>Bacillota</taxon>
        <taxon>Bacilli</taxon>
        <taxon>Lactobacillales</taxon>
        <taxon>Lactobacillaceae</taxon>
        <taxon>Fructobacillus</taxon>
    </lineage>
</organism>
<feature type="transmembrane region" description="Helical" evidence="6">
    <location>
        <begin position="61"/>
        <end position="81"/>
    </location>
</feature>
<gene>
    <name evidence="8" type="ORF">G6R29_00505</name>
</gene>
<protein>
    <submittedName>
        <fullName evidence="8">MFS transporter</fullName>
    </submittedName>
</protein>
<dbReference type="InterPro" id="IPR051337">
    <property type="entry name" value="OPA_Antiporter"/>
</dbReference>
<evidence type="ECO:0000256" key="2">
    <source>
        <dbReference type="ARBA" id="ARBA00022448"/>
    </source>
</evidence>
<dbReference type="Gene3D" id="1.20.1250.20">
    <property type="entry name" value="MFS general substrate transporter like domains"/>
    <property type="match status" value="2"/>
</dbReference>
<dbReference type="Proteomes" id="UP001519504">
    <property type="component" value="Unassembled WGS sequence"/>
</dbReference>
<evidence type="ECO:0000313" key="9">
    <source>
        <dbReference type="Proteomes" id="UP001519504"/>
    </source>
</evidence>
<dbReference type="InterPro" id="IPR011701">
    <property type="entry name" value="MFS"/>
</dbReference>
<keyword evidence="2" id="KW-0813">Transport</keyword>
<keyword evidence="3 6" id="KW-0812">Transmembrane</keyword>
<dbReference type="PROSITE" id="PS50850">
    <property type="entry name" value="MFS"/>
    <property type="match status" value="1"/>
</dbReference>
<sequence>MFSFNKANVKPVAQDKIAGEYKRRQLGVLLATSFSYIGYYIIRLVFTTEQVNIMNNYGFDIGQIGLILSTFGVGYGIAKLFMGALADKSNARWFLAGGLYLSAFFNLLIGFTSNFYLILVLMLFIAVTQSMGAPACQRQISMWFSKKNRGTAYSIWSSAHNAGAFFCVLSIELATVLFSGSLVMVFVTASVISAVLATLMLLINTDKPESVGLPDIGTYSGYVEVDIKGEKTNQATTDMSVFQILVKSILLNKVVWLVTLTSMSFYIIRYGVMSWIPSYLPTKGFSVSWAKWLVGIFEISAVPGVIALGMLSDFLNGRRALICLIAAIGTLASLTVYFTTSNHVALIIALFAMGTMIYAPITLVGLMINEAVPNYAVGLSAGFMGFFQYIFGETIATAVIGGLVRSYGWSMASNVIYFAAAVAIALLVALLFEEKKIRAMEASVNN</sequence>